<organism evidence="2 3">
    <name type="scientific">Desulfuromusa kysingii</name>
    <dbReference type="NCBI Taxonomy" id="37625"/>
    <lineage>
        <taxon>Bacteria</taxon>
        <taxon>Pseudomonadati</taxon>
        <taxon>Thermodesulfobacteriota</taxon>
        <taxon>Desulfuromonadia</taxon>
        <taxon>Desulfuromonadales</taxon>
        <taxon>Geopsychrobacteraceae</taxon>
        <taxon>Desulfuromusa</taxon>
    </lineage>
</organism>
<dbReference type="AlphaFoldDB" id="A0A1H4BGW4"/>
<accession>A0A1H4BGW4</accession>
<dbReference type="InterPro" id="IPR029002">
    <property type="entry name" value="PLPC/GPLD1"/>
</dbReference>
<dbReference type="Proteomes" id="UP000199409">
    <property type="component" value="Unassembled WGS sequence"/>
</dbReference>
<proteinExistence type="predicted"/>
<evidence type="ECO:0000313" key="3">
    <source>
        <dbReference type="Proteomes" id="UP000199409"/>
    </source>
</evidence>
<dbReference type="RefSeq" id="WP_092348152.1">
    <property type="nucleotide sequence ID" value="NZ_FNQN01000006.1"/>
</dbReference>
<dbReference type="STRING" id="37625.SAMN05660420_02188"/>
<reference evidence="2 3" key="1">
    <citation type="submission" date="2016-10" db="EMBL/GenBank/DDBJ databases">
        <authorList>
            <person name="de Groot N.N."/>
        </authorList>
    </citation>
    <scope>NUCLEOTIDE SEQUENCE [LARGE SCALE GENOMIC DNA]</scope>
    <source>
        <strain evidence="2 3">DSM 7343</strain>
    </source>
</reference>
<keyword evidence="3" id="KW-1185">Reference proteome</keyword>
<dbReference type="OrthoDB" id="9786483at2"/>
<dbReference type="EMBL" id="FNQN01000006">
    <property type="protein sequence ID" value="SEA47042.1"/>
    <property type="molecule type" value="Genomic_DNA"/>
</dbReference>
<protein>
    <submittedName>
        <fullName evidence="2">Zinc dependent phospholipase C</fullName>
    </submittedName>
</protein>
<sequence>MFRLFVFLIVILLFPVNAFAWGAGVHLGLGLRLLTAPEALPMALQALLAAHPMDFLYGCIAADITLGKKHTHHLEHCHNWRIGRKLLEQSKKETPAAQACAYGYLAHLAADTIAHNYFVPYKLSMTYNTTLLNHAYWEIRADIGVRDETWETARLLAKQDNRQNDRMLNKILSDTIFSFRTNKKIFNSMMLVTRLQNWHKLINSISERSKWKFDEEEHNEYMAMGLEAVNGILGDANSPYWNADPTGDRALTAASLIRKNMNYLWLEGKLLPQDSDLILSELRNRFKLGITNPDEILPLFTTV</sequence>
<evidence type="ECO:0000313" key="2">
    <source>
        <dbReference type="EMBL" id="SEA47042.1"/>
    </source>
</evidence>
<evidence type="ECO:0000259" key="1">
    <source>
        <dbReference type="Pfam" id="PF00882"/>
    </source>
</evidence>
<dbReference type="Pfam" id="PF00882">
    <property type="entry name" value="Zn_dep_PLPC"/>
    <property type="match status" value="1"/>
</dbReference>
<name>A0A1H4BGW4_9BACT</name>
<gene>
    <name evidence="2" type="ORF">SAMN05660420_02188</name>
</gene>
<feature type="domain" description="Phospholipase C/D" evidence="1">
    <location>
        <begin position="25"/>
        <end position="171"/>
    </location>
</feature>